<feature type="compositionally biased region" description="Polar residues" evidence="2">
    <location>
        <begin position="593"/>
        <end position="603"/>
    </location>
</feature>
<feature type="coiled-coil region" evidence="1">
    <location>
        <begin position="939"/>
        <end position="1050"/>
    </location>
</feature>
<feature type="region of interest" description="Disordered" evidence="2">
    <location>
        <begin position="213"/>
        <end position="288"/>
    </location>
</feature>
<proteinExistence type="predicted"/>
<feature type="compositionally biased region" description="Basic and acidic residues" evidence="2">
    <location>
        <begin position="112"/>
        <end position="123"/>
    </location>
</feature>
<feature type="region of interest" description="Disordered" evidence="2">
    <location>
        <begin position="490"/>
        <end position="604"/>
    </location>
</feature>
<dbReference type="GO" id="GO:0035735">
    <property type="term" value="P:intraciliary transport involved in cilium assembly"/>
    <property type="evidence" value="ECO:0007669"/>
    <property type="project" value="InterPro"/>
</dbReference>
<dbReference type="InterPro" id="IPR030465">
    <property type="entry name" value="CEP131"/>
</dbReference>
<feature type="compositionally biased region" description="Basic residues" evidence="2">
    <location>
        <begin position="490"/>
        <end position="505"/>
    </location>
</feature>
<dbReference type="Proteomes" id="UP001208570">
    <property type="component" value="Unassembled WGS sequence"/>
</dbReference>
<feature type="compositionally biased region" description="Basic and acidic residues" evidence="2">
    <location>
        <begin position="642"/>
        <end position="656"/>
    </location>
</feature>
<reference evidence="3" key="1">
    <citation type="journal article" date="2023" name="Mol. Biol. Evol.">
        <title>Third-Generation Sequencing Reveals the Adaptive Role of the Epigenome in Three Deep-Sea Polychaetes.</title>
        <authorList>
            <person name="Perez M."/>
            <person name="Aroh O."/>
            <person name="Sun Y."/>
            <person name="Lan Y."/>
            <person name="Juniper S.K."/>
            <person name="Young C.R."/>
            <person name="Angers B."/>
            <person name="Qian P.Y."/>
        </authorList>
    </citation>
    <scope>NUCLEOTIDE SEQUENCE</scope>
    <source>
        <strain evidence="3">P08H-3</strain>
    </source>
</reference>
<evidence type="ECO:0000256" key="2">
    <source>
        <dbReference type="SAM" id="MobiDB-lite"/>
    </source>
</evidence>
<feature type="compositionally biased region" description="Low complexity" evidence="2">
    <location>
        <begin position="60"/>
        <end position="72"/>
    </location>
</feature>
<evidence type="ECO:0008006" key="5">
    <source>
        <dbReference type="Google" id="ProtNLM"/>
    </source>
</evidence>
<dbReference type="GO" id="GO:0034451">
    <property type="term" value="C:centriolar satellite"/>
    <property type="evidence" value="ECO:0007669"/>
    <property type="project" value="TreeGrafter"/>
</dbReference>
<dbReference type="AlphaFoldDB" id="A0AAD9NEQ7"/>
<dbReference type="GO" id="GO:0010824">
    <property type="term" value="P:regulation of centrosome duplication"/>
    <property type="evidence" value="ECO:0007669"/>
    <property type="project" value="TreeGrafter"/>
</dbReference>
<feature type="compositionally biased region" description="Polar residues" evidence="2">
    <location>
        <begin position="83"/>
        <end position="95"/>
    </location>
</feature>
<protein>
    <recommendedName>
        <fullName evidence="5">Centrosomal protein of 131 kDa</fullName>
    </recommendedName>
</protein>
<dbReference type="EMBL" id="JAODUP010000026">
    <property type="protein sequence ID" value="KAK2167542.1"/>
    <property type="molecule type" value="Genomic_DNA"/>
</dbReference>
<feature type="region of interest" description="Disordered" evidence="2">
    <location>
        <begin position="1"/>
        <end position="200"/>
    </location>
</feature>
<keyword evidence="1" id="KW-0175">Coiled coil</keyword>
<comment type="caution">
    <text evidence="3">The sequence shown here is derived from an EMBL/GenBank/DDBJ whole genome shotgun (WGS) entry which is preliminary data.</text>
</comment>
<evidence type="ECO:0000313" key="4">
    <source>
        <dbReference type="Proteomes" id="UP001208570"/>
    </source>
</evidence>
<gene>
    <name evidence="3" type="ORF">LSH36_26g02047</name>
</gene>
<feature type="coiled-coil region" evidence="1">
    <location>
        <begin position="805"/>
        <end position="832"/>
    </location>
</feature>
<evidence type="ECO:0000256" key="1">
    <source>
        <dbReference type="SAM" id="Coils"/>
    </source>
</evidence>
<feature type="coiled-coil region" evidence="1">
    <location>
        <begin position="1075"/>
        <end position="1267"/>
    </location>
</feature>
<accession>A0AAD9NEQ7</accession>
<feature type="compositionally biased region" description="Polar residues" evidence="2">
    <location>
        <begin position="170"/>
        <end position="179"/>
    </location>
</feature>
<feature type="compositionally biased region" description="Basic and acidic residues" evidence="2">
    <location>
        <begin position="506"/>
        <end position="559"/>
    </location>
</feature>
<feature type="compositionally biased region" description="Polar residues" evidence="2">
    <location>
        <begin position="45"/>
        <end position="57"/>
    </location>
</feature>
<dbReference type="PANTHER" id="PTHR31540:SF1">
    <property type="entry name" value="CENTROSOMAL PROTEIN OF 131 KDA"/>
    <property type="match status" value="1"/>
</dbReference>
<evidence type="ECO:0000313" key="3">
    <source>
        <dbReference type="EMBL" id="KAK2167542.1"/>
    </source>
</evidence>
<feature type="compositionally biased region" description="Low complexity" evidence="2">
    <location>
        <begin position="7"/>
        <end position="26"/>
    </location>
</feature>
<feature type="compositionally biased region" description="Basic and acidic residues" evidence="2">
    <location>
        <begin position="417"/>
        <end position="448"/>
    </location>
</feature>
<name>A0AAD9NEQ7_9ANNE</name>
<dbReference type="GO" id="GO:0005929">
    <property type="term" value="C:cilium"/>
    <property type="evidence" value="ECO:0007669"/>
    <property type="project" value="GOC"/>
</dbReference>
<feature type="region of interest" description="Disordered" evidence="2">
    <location>
        <begin position="642"/>
        <end position="675"/>
    </location>
</feature>
<dbReference type="PANTHER" id="PTHR31540">
    <property type="entry name" value="CENTROSOMAL PROTEIN OF 131 KDA"/>
    <property type="match status" value="1"/>
</dbReference>
<organism evidence="3 4">
    <name type="scientific">Paralvinella palmiformis</name>
    <dbReference type="NCBI Taxonomy" id="53620"/>
    <lineage>
        <taxon>Eukaryota</taxon>
        <taxon>Metazoa</taxon>
        <taxon>Spiralia</taxon>
        <taxon>Lophotrochozoa</taxon>
        <taxon>Annelida</taxon>
        <taxon>Polychaeta</taxon>
        <taxon>Sedentaria</taxon>
        <taxon>Canalipalpata</taxon>
        <taxon>Terebellida</taxon>
        <taxon>Terebelliformia</taxon>
        <taxon>Alvinellidae</taxon>
        <taxon>Paralvinella</taxon>
    </lineage>
</organism>
<sequence>MSGTPTSNNSSSPSPSPSLANLSKLLDNMSKKAGNKKQQDDLESLSLTGSHVGTTVPSARRTGPPRTPTRPGSANKSRAKPMVQQNSVLSESARGQHTHSLKTGHTLSGRSETGKKQSARDEFLALFESSSQGGRTKGRNKKKPTPAWASTADSARSVQSTDSGSEHQSKTTSKTSRFSHSVFMPTSARSTSTVETDDGFNLNVNLSSYAAPLRQTPEYNGNHYKDVKTSNSDYKPPSRIKSTWMDTEDPASLRESALSNKNNPDSPGESPQVGSALPRSRSDSCNMNCDDPDDILTRTYSVPVCNNEMLNSHADVMSQKAMKLNSIANNMTSQAFSGGTKAPLHSMQNSYQNIKPKTPVNEVRQSPSCSPQVGRNIAEDYIKKCNMAATKIQRWYRRHQPRLKACEAAMRRLLHTKRQEKEDQRKGEKDLSKLKEEDRKKAREERARQARQQAIEELQRKREEKRLDIQHKAEQEIAFLQANGKIKRSNIKKKTVSKNKIKGRGSHQDPDSDSGDSDRRHKPGTDRSVGRKVDDIFQSKNLHARDDSLSDKENRDRPRSPLLNNEMDPYSFSREPPQGAAASGGEGADDDNTISSSQTATRTTLDDLMQTLKKLEEEDKFPTARKDKNEKPMSWLDALEKTASDHGDDPGDRAEPECVTSSRKSQSKDNITKSGLLTDEKLHSIMSYLDEVDKAERLGELDHMQEIQRSNQMLDNPVPLVPSGEEIIEMEQASAMAAEVTNTMLSQRMELEEKKRSVQMLQKALNQQRELTIRHARETEKEMKKRLDVQKVEYEDTIKRHLAFIDQLIDDKKALTEKCEELVKELKTIDKKYQNKIKSMQESHDLEMKKVKDVTAAAEKLRREKWIEEKTKKIKEMTVKGLEPEIQRLISKHKTEIKKLKSIHEAELLASDERAGGRYVKMTEELRDQLAKEKEAACARERELARQTYEKQLQQEEEAFQQQRRRLYTEVQEEKERLAQQASRQRAEIDRLQRQLEESHTNAVSVMKQEYEKGREEQEKRHITEIKQLKDQLALEKQAWEENYKKKEDTWLLQKERELKEQVRRERDKDIELVLHRLEEDNQASREECERVAENRIKRIRDKYEGEITELERAEKLTTSRYNKTKAELIECQGENERMKVILRQKEKEVQELKKLLDKLNEERDVVSDVIRQEFADKLVATDEENRRVKNDMSELKARHKVELERIRIEMEVIEKAKNEEMDEVHKRVKAAILKKEEVVTQLRQQYEAAVKRADHLEGLLDQQRKQLLKIGKK</sequence>
<feature type="region of interest" description="Disordered" evidence="2">
    <location>
        <begin position="417"/>
        <end position="452"/>
    </location>
</feature>
<keyword evidence="4" id="KW-1185">Reference proteome</keyword>
<feature type="compositionally biased region" description="Polar residues" evidence="2">
    <location>
        <begin position="151"/>
        <end position="163"/>
    </location>
</feature>